<gene>
    <name evidence="11" type="ORF">LOD99_4484</name>
</gene>
<keyword evidence="6" id="KW-0862">Zinc</keyword>
<dbReference type="GO" id="GO:0008270">
    <property type="term" value="F:zinc ion binding"/>
    <property type="evidence" value="ECO:0007669"/>
    <property type="project" value="TreeGrafter"/>
</dbReference>
<feature type="transmembrane region" description="Helical" evidence="9">
    <location>
        <begin position="70"/>
        <end position="92"/>
    </location>
</feature>
<evidence type="ECO:0000256" key="9">
    <source>
        <dbReference type="SAM" id="Phobius"/>
    </source>
</evidence>
<keyword evidence="12" id="KW-1185">Reference proteome</keyword>
<dbReference type="PANTHER" id="PTHR23292">
    <property type="entry name" value="LIPOPOLYSACCHARIDE-INDUCED TUMOR NECROSIS FACTOR-ALPHA FACTOR"/>
    <property type="match status" value="1"/>
</dbReference>
<evidence type="ECO:0000256" key="4">
    <source>
        <dbReference type="ARBA" id="ARBA00005975"/>
    </source>
</evidence>
<evidence type="ECO:0000313" key="11">
    <source>
        <dbReference type="EMBL" id="KAI6652701.1"/>
    </source>
</evidence>
<feature type="region of interest" description="Disordered" evidence="8">
    <location>
        <begin position="1"/>
        <end position="22"/>
    </location>
</feature>
<evidence type="ECO:0000256" key="1">
    <source>
        <dbReference type="ARBA" id="ARBA00004414"/>
    </source>
</evidence>
<dbReference type="GO" id="GO:0031902">
    <property type="term" value="C:late endosome membrane"/>
    <property type="evidence" value="ECO:0007669"/>
    <property type="project" value="UniProtKB-SubCell"/>
</dbReference>
<protein>
    <submittedName>
        <fullName evidence="11">Lipopolysaccharide-induced tumor necrosis factor-alpha factor-like</fullName>
    </submittedName>
</protein>
<comment type="similarity">
    <text evidence="4">Belongs to the CDIP1/LITAF family.</text>
</comment>
<organism evidence="11 12">
    <name type="scientific">Oopsacas minuta</name>
    <dbReference type="NCBI Taxonomy" id="111878"/>
    <lineage>
        <taxon>Eukaryota</taxon>
        <taxon>Metazoa</taxon>
        <taxon>Porifera</taxon>
        <taxon>Hexactinellida</taxon>
        <taxon>Hexasterophora</taxon>
        <taxon>Lyssacinosida</taxon>
        <taxon>Leucopsacidae</taxon>
        <taxon>Oopsacas</taxon>
    </lineage>
</organism>
<evidence type="ECO:0000256" key="5">
    <source>
        <dbReference type="ARBA" id="ARBA00022723"/>
    </source>
</evidence>
<proteinExistence type="inferred from homology"/>
<evidence type="ECO:0000256" key="7">
    <source>
        <dbReference type="ARBA" id="ARBA00023136"/>
    </source>
</evidence>
<evidence type="ECO:0000313" key="12">
    <source>
        <dbReference type="Proteomes" id="UP001165289"/>
    </source>
</evidence>
<dbReference type="SMART" id="SM00714">
    <property type="entry name" value="LITAF"/>
    <property type="match status" value="1"/>
</dbReference>
<name>A0AAV7JUY5_9METZ</name>
<dbReference type="PROSITE" id="PS51837">
    <property type="entry name" value="LITAF"/>
    <property type="match status" value="1"/>
</dbReference>
<dbReference type="Pfam" id="PF10601">
    <property type="entry name" value="zf-LITAF-like"/>
    <property type="match status" value="1"/>
</dbReference>
<dbReference type="InterPro" id="IPR037519">
    <property type="entry name" value="LITAF_fam"/>
</dbReference>
<keyword evidence="9" id="KW-1133">Transmembrane helix</keyword>
<feature type="domain" description="LITAF" evidence="10">
    <location>
        <begin position="24"/>
        <end position="120"/>
    </location>
</feature>
<dbReference type="PANTHER" id="PTHR23292:SF6">
    <property type="entry name" value="FI16602P1-RELATED"/>
    <property type="match status" value="1"/>
</dbReference>
<evidence type="ECO:0000256" key="6">
    <source>
        <dbReference type="ARBA" id="ARBA00022833"/>
    </source>
</evidence>
<evidence type="ECO:0000256" key="3">
    <source>
        <dbReference type="ARBA" id="ARBA00004630"/>
    </source>
</evidence>
<dbReference type="Proteomes" id="UP001165289">
    <property type="component" value="Unassembled WGS sequence"/>
</dbReference>
<reference evidence="11 12" key="1">
    <citation type="journal article" date="2023" name="BMC Biol.">
        <title>The compact genome of the sponge Oopsacas minuta (Hexactinellida) is lacking key metazoan core genes.</title>
        <authorList>
            <person name="Santini S."/>
            <person name="Schenkelaars Q."/>
            <person name="Jourda C."/>
            <person name="Duchesne M."/>
            <person name="Belahbib H."/>
            <person name="Rocher C."/>
            <person name="Selva M."/>
            <person name="Riesgo A."/>
            <person name="Vervoort M."/>
            <person name="Leys S.P."/>
            <person name="Kodjabachian L."/>
            <person name="Le Bivic A."/>
            <person name="Borchiellini C."/>
            <person name="Claverie J.M."/>
            <person name="Renard E."/>
        </authorList>
    </citation>
    <scope>NUCLEOTIDE SEQUENCE [LARGE SCALE GENOMIC DNA]</scope>
    <source>
        <strain evidence="11">SPO-2</strain>
    </source>
</reference>
<keyword evidence="9" id="KW-0812">Transmembrane</keyword>
<accession>A0AAV7JUY5</accession>
<evidence type="ECO:0000256" key="8">
    <source>
        <dbReference type="SAM" id="MobiDB-lite"/>
    </source>
</evidence>
<comment type="caution">
    <text evidence="11">The sequence shown here is derived from an EMBL/GenBank/DDBJ whole genome shotgun (WGS) entry which is preliminary data.</text>
</comment>
<dbReference type="GO" id="GO:0005765">
    <property type="term" value="C:lysosomal membrane"/>
    <property type="evidence" value="ECO:0007669"/>
    <property type="project" value="UniProtKB-SubCell"/>
</dbReference>
<dbReference type="AlphaFoldDB" id="A0AAV7JUY5"/>
<evidence type="ECO:0000259" key="10">
    <source>
        <dbReference type="PROSITE" id="PS51837"/>
    </source>
</evidence>
<sequence>MSQQRNQVPRGYERGPPPNYTSVMPTGNEYGSLVEQIGHNPQHITCPNCRVTQISKIQREIGPGALRCTLIMYIAVICTLIFILPVLIVPFFCVPLCMNRYKQTEHVCPSCNHIIGVCRMKIK</sequence>
<dbReference type="EMBL" id="JAKMXF010000298">
    <property type="protein sequence ID" value="KAI6652701.1"/>
    <property type="molecule type" value="Genomic_DNA"/>
</dbReference>
<keyword evidence="7 9" id="KW-0472">Membrane</keyword>
<dbReference type="InterPro" id="IPR006629">
    <property type="entry name" value="LITAF"/>
</dbReference>
<keyword evidence="5" id="KW-0479">Metal-binding</keyword>
<comment type="subcellular location">
    <subcellularLocation>
        <location evidence="2">Endosome membrane</location>
        <topology evidence="2">Peripheral membrane protein</topology>
    </subcellularLocation>
    <subcellularLocation>
        <location evidence="1">Late endosome membrane</location>
    </subcellularLocation>
    <subcellularLocation>
        <location evidence="3">Lysosome membrane</location>
        <topology evidence="3">Peripheral membrane protein</topology>
        <orientation evidence="3">Cytoplasmic side</orientation>
    </subcellularLocation>
</comment>
<evidence type="ECO:0000256" key="2">
    <source>
        <dbReference type="ARBA" id="ARBA00004481"/>
    </source>
</evidence>